<dbReference type="InterPro" id="IPR002645">
    <property type="entry name" value="STAS_dom"/>
</dbReference>
<keyword evidence="3 6" id="KW-1133">Transmembrane helix</keyword>
<dbReference type="InterPro" id="IPR011547">
    <property type="entry name" value="SLC26A/SulP_dom"/>
</dbReference>
<organism evidence="8 9">
    <name type="scientific">Gibberella zeae</name>
    <name type="common">Wheat head blight fungus</name>
    <name type="synonym">Fusarium graminearum</name>
    <dbReference type="NCBI Taxonomy" id="5518"/>
    <lineage>
        <taxon>Eukaryota</taxon>
        <taxon>Fungi</taxon>
        <taxon>Dikarya</taxon>
        <taxon>Ascomycota</taxon>
        <taxon>Pezizomycotina</taxon>
        <taxon>Sordariomycetes</taxon>
        <taxon>Hypocreomycetidae</taxon>
        <taxon>Hypocreales</taxon>
        <taxon>Nectriaceae</taxon>
        <taxon>Fusarium</taxon>
    </lineage>
</organism>
<name>A0A9N8RD98_GIBZA</name>
<feature type="transmembrane region" description="Helical" evidence="6">
    <location>
        <begin position="693"/>
        <end position="713"/>
    </location>
</feature>
<protein>
    <recommendedName>
        <fullName evidence="7">STAS domain-containing protein</fullName>
    </recommendedName>
</protein>
<feature type="transmembrane region" description="Helical" evidence="6">
    <location>
        <begin position="250"/>
        <end position="268"/>
    </location>
</feature>
<dbReference type="InterPro" id="IPR010699">
    <property type="entry name" value="DUF1275"/>
</dbReference>
<feature type="transmembrane region" description="Helical" evidence="6">
    <location>
        <begin position="55"/>
        <end position="78"/>
    </location>
</feature>
<dbReference type="GO" id="GO:0016020">
    <property type="term" value="C:membrane"/>
    <property type="evidence" value="ECO:0007669"/>
    <property type="project" value="UniProtKB-SubCell"/>
</dbReference>
<feature type="transmembrane region" description="Helical" evidence="6">
    <location>
        <begin position="530"/>
        <end position="549"/>
    </location>
</feature>
<feature type="transmembrane region" description="Helical" evidence="6">
    <location>
        <begin position="132"/>
        <end position="154"/>
    </location>
</feature>
<feature type="transmembrane region" description="Helical" evidence="6">
    <location>
        <begin position="478"/>
        <end position="500"/>
    </location>
</feature>
<evidence type="ECO:0000256" key="6">
    <source>
        <dbReference type="SAM" id="Phobius"/>
    </source>
</evidence>
<proteinExistence type="predicted"/>
<feature type="transmembrane region" description="Helical" evidence="6">
    <location>
        <begin position="752"/>
        <end position="779"/>
    </location>
</feature>
<dbReference type="EMBL" id="CAJPIJ010000134">
    <property type="protein sequence ID" value="CAG1984671.1"/>
    <property type="molecule type" value="Genomic_DNA"/>
</dbReference>
<dbReference type="GO" id="GO:0055085">
    <property type="term" value="P:transmembrane transport"/>
    <property type="evidence" value="ECO:0007669"/>
    <property type="project" value="InterPro"/>
</dbReference>
<dbReference type="Pfam" id="PF00916">
    <property type="entry name" value="Sulfate_transp"/>
    <property type="match status" value="1"/>
</dbReference>
<dbReference type="InterPro" id="IPR001902">
    <property type="entry name" value="SLC26A/SulP_fam"/>
</dbReference>
<evidence type="ECO:0000256" key="2">
    <source>
        <dbReference type="ARBA" id="ARBA00022692"/>
    </source>
</evidence>
<feature type="region of interest" description="Disordered" evidence="5">
    <location>
        <begin position="1"/>
        <end position="35"/>
    </location>
</feature>
<evidence type="ECO:0000256" key="1">
    <source>
        <dbReference type="ARBA" id="ARBA00004141"/>
    </source>
</evidence>
<keyword evidence="2 6" id="KW-0812">Transmembrane</keyword>
<feature type="transmembrane region" description="Helical" evidence="6">
    <location>
        <begin position="103"/>
        <end position="120"/>
    </location>
</feature>
<feature type="transmembrane region" description="Helical" evidence="6">
    <location>
        <begin position="455"/>
        <end position="473"/>
    </location>
</feature>
<evidence type="ECO:0000313" key="9">
    <source>
        <dbReference type="Proteomes" id="UP000746612"/>
    </source>
</evidence>
<evidence type="ECO:0000259" key="7">
    <source>
        <dbReference type="PROSITE" id="PS50801"/>
    </source>
</evidence>
<comment type="caution">
    <text evidence="8">The sequence shown here is derived from an EMBL/GenBank/DDBJ whole genome shotgun (WGS) entry which is preliminary data.</text>
</comment>
<feature type="transmembrane region" description="Helical" evidence="6">
    <location>
        <begin position="561"/>
        <end position="584"/>
    </location>
</feature>
<evidence type="ECO:0000256" key="3">
    <source>
        <dbReference type="ARBA" id="ARBA00022989"/>
    </source>
</evidence>
<feature type="domain" description="STAS" evidence="7">
    <location>
        <begin position="807"/>
        <end position="943"/>
    </location>
</feature>
<dbReference type="Proteomes" id="UP000746612">
    <property type="component" value="Unassembled WGS sequence"/>
</dbReference>
<dbReference type="Pfam" id="PF06912">
    <property type="entry name" value="DUF1275"/>
    <property type="match status" value="1"/>
</dbReference>
<dbReference type="AlphaFoldDB" id="A0A9N8RD98"/>
<dbReference type="NCBIfam" id="TIGR00815">
    <property type="entry name" value="sulP"/>
    <property type="match status" value="1"/>
</dbReference>
<dbReference type="PROSITE" id="PS50801">
    <property type="entry name" value="STAS"/>
    <property type="match status" value="1"/>
</dbReference>
<evidence type="ECO:0000256" key="4">
    <source>
        <dbReference type="ARBA" id="ARBA00023136"/>
    </source>
</evidence>
<feature type="transmembrane region" description="Helical" evidence="6">
    <location>
        <begin position="372"/>
        <end position="390"/>
    </location>
</feature>
<accession>A0A9N8RD98</accession>
<feature type="transmembrane region" description="Helical" evidence="6">
    <location>
        <begin position="224"/>
        <end position="241"/>
    </location>
</feature>
<feature type="transmembrane region" description="Helical" evidence="6">
    <location>
        <begin position="166"/>
        <end position="185"/>
    </location>
</feature>
<dbReference type="CDD" id="cd07042">
    <property type="entry name" value="STAS_SulP_like_sulfate_transporter"/>
    <property type="match status" value="1"/>
</dbReference>
<dbReference type="Pfam" id="PF01740">
    <property type="entry name" value="STAS"/>
    <property type="match status" value="1"/>
</dbReference>
<dbReference type="Gene3D" id="3.30.750.24">
    <property type="entry name" value="STAS domain"/>
    <property type="match status" value="1"/>
</dbReference>
<evidence type="ECO:0000313" key="8">
    <source>
        <dbReference type="EMBL" id="CAG1984671.1"/>
    </source>
</evidence>
<feature type="transmembrane region" description="Helical" evidence="6">
    <location>
        <begin position="720"/>
        <end position="740"/>
    </location>
</feature>
<keyword evidence="4 6" id="KW-0472">Membrane</keyword>
<dbReference type="InterPro" id="IPR036513">
    <property type="entry name" value="STAS_dom_sf"/>
</dbReference>
<sequence length="1002" mass="109349">MSQPYGAISNGESRAENGISTQNDETQPLLAPKPGSRSWLRTRLGADVRRDWADVMLLSCYIITGILDSASISTWGAFVSMQTGNTVYLGLGPTAGTNRWKKSGTSILSFCIGSFLFSRLHRAFTSSPRRKWVFCLSFGIQTAFIVAAASILTWGPKGAGPDDVPWYVIVPIALVAFQSCGQAVASRALKFNALTSVVLTSIYCDLFSDAGLFTASNVERNRRVAAPVLLLIGAIIGGIIAKSELGTSGALWIAALLKLLVMFGWAVWPADEGIKLVRQRNPSYAGDTTTVNTSLRIVSLQSLEMTIYLYVCTIAEMNMNALKNFQSDVKNDVTWNRAARLSVKGAKALPSGTVQYISDKVPIVGWLPRYNLRWLINDLIAGLTLGLMLIPQGLSYAKIANIPVEYGLMSSWLPAVIYAFMGSTKDVSTGPTSLIGLLTSENVHALQDRWTPSEIASATAFMMGIYGMILGFLKLGFLLEFISLPVLSGFITAIAITIILNQMDSLLGEDNVRDGAAKQIHDIFSELPNANGWACLIGFTGILFLTILEKSGKRWSKDNKVIWLLSTTRAFLALVLFTGISYGVNKNREEYLFEVVKVQSEGQQVPTMPKADLIPEVAGRSIAVFIGSAVEHLAIARAFAVKNSYTSDQSQELCYLGITNFFNSFFHAMGVGGAMSRTAVNSSCNVKSPLSGVVTMAVVLVCVYELVGALFWIPKATLAAIIITAVWGLISPPSTFYRYWKTSLADFISSMLALWVTLFHSSEVGIGCAVGFNIVYILLRQVFTRLTSTGADVESNRRPTWALENNHTSPLTIPEDARIFTFNESIIFPNAFANTTKVLDEIQTYHAAYYSGSHGPETERNWSVVGEKRVARLRKKANINDPSSLPGIGLVVLDFSRVNMLDTTAVTYLKNLVSNIKSYGGDGTEVRFANMNAVCRERVARAGWRVIEVGGNGELQGDLEDDGEPIYLYWDTRAAVVAPRRRGSVLTDDGKVHAVHDEKAEV</sequence>
<dbReference type="PANTHER" id="PTHR11814">
    <property type="entry name" value="SULFATE TRANSPORTER"/>
    <property type="match status" value="1"/>
</dbReference>
<reference evidence="8" key="1">
    <citation type="submission" date="2021-03" db="EMBL/GenBank/DDBJ databases">
        <authorList>
            <person name="Alouane T."/>
            <person name="Langin T."/>
            <person name="Bonhomme L."/>
        </authorList>
    </citation>
    <scope>NUCLEOTIDE SEQUENCE</scope>
    <source>
        <strain evidence="8">MDC_Fg202</strain>
    </source>
</reference>
<feature type="transmembrane region" description="Helical" evidence="6">
    <location>
        <begin position="622"/>
        <end position="641"/>
    </location>
</feature>
<gene>
    <name evidence="8" type="ORF">MDCFG202_LOCUS259747</name>
</gene>
<dbReference type="SUPFAM" id="SSF52091">
    <property type="entry name" value="SpoIIaa-like"/>
    <property type="match status" value="1"/>
</dbReference>
<evidence type="ECO:0000256" key="5">
    <source>
        <dbReference type="SAM" id="MobiDB-lite"/>
    </source>
</evidence>
<feature type="transmembrane region" description="Helical" evidence="6">
    <location>
        <begin position="653"/>
        <end position="673"/>
    </location>
</feature>
<comment type="subcellular location">
    <subcellularLocation>
        <location evidence="1">Membrane</location>
        <topology evidence="1">Multi-pass membrane protein</topology>
    </subcellularLocation>
</comment>